<dbReference type="NCBIfam" id="TIGR01730">
    <property type="entry name" value="RND_mfp"/>
    <property type="match status" value="1"/>
</dbReference>
<proteinExistence type="inferred from homology"/>
<keyword evidence="3" id="KW-0175">Coiled coil</keyword>
<dbReference type="Gene3D" id="2.40.30.170">
    <property type="match status" value="1"/>
</dbReference>
<dbReference type="InterPro" id="IPR050465">
    <property type="entry name" value="UPF0194_transport"/>
</dbReference>
<feature type="domain" description="YknX-like C-terminal permuted SH3-like" evidence="6">
    <location>
        <begin position="311"/>
        <end position="377"/>
    </location>
</feature>
<gene>
    <name evidence="8" type="ORF">SAMN05444955_11525</name>
</gene>
<dbReference type="Gene3D" id="2.40.420.20">
    <property type="match status" value="1"/>
</dbReference>
<comment type="similarity">
    <text evidence="2">Belongs to the membrane fusion protein (MFP) (TC 8.A.1) family.</text>
</comment>
<dbReference type="InterPro" id="IPR058639">
    <property type="entry name" value="BSH_YknX-like"/>
</dbReference>
<organism evidence="8 9">
    <name type="scientific">Lihuaxuella thermophila</name>
    <dbReference type="NCBI Taxonomy" id="1173111"/>
    <lineage>
        <taxon>Bacteria</taxon>
        <taxon>Bacillati</taxon>
        <taxon>Bacillota</taxon>
        <taxon>Bacilli</taxon>
        <taxon>Bacillales</taxon>
        <taxon>Thermoactinomycetaceae</taxon>
        <taxon>Lihuaxuella</taxon>
    </lineage>
</organism>
<dbReference type="STRING" id="1173111.SAMN05444955_11525"/>
<feature type="domain" description="YknX-like beta-barrel" evidence="7">
    <location>
        <begin position="220"/>
        <end position="302"/>
    </location>
</feature>
<dbReference type="Proteomes" id="UP000199695">
    <property type="component" value="Unassembled WGS sequence"/>
</dbReference>
<dbReference type="Pfam" id="PF25984">
    <property type="entry name" value="BSH_YknX"/>
    <property type="match status" value="1"/>
</dbReference>
<evidence type="ECO:0000259" key="7">
    <source>
        <dbReference type="Pfam" id="PF25990"/>
    </source>
</evidence>
<dbReference type="InterPro" id="IPR058637">
    <property type="entry name" value="YknX-like_C"/>
</dbReference>
<evidence type="ECO:0000313" key="8">
    <source>
        <dbReference type="EMBL" id="SEN59154.1"/>
    </source>
</evidence>
<dbReference type="AlphaFoldDB" id="A0A1H8HSR7"/>
<evidence type="ECO:0000256" key="4">
    <source>
        <dbReference type="SAM" id="MobiDB-lite"/>
    </source>
</evidence>
<dbReference type="Pfam" id="PF25989">
    <property type="entry name" value="YknX_C"/>
    <property type="match status" value="1"/>
</dbReference>
<reference evidence="8 9" key="1">
    <citation type="submission" date="2016-10" db="EMBL/GenBank/DDBJ databases">
        <authorList>
            <person name="de Groot N.N."/>
        </authorList>
    </citation>
    <scope>NUCLEOTIDE SEQUENCE [LARGE SCALE GENOMIC DNA]</scope>
    <source>
        <strain evidence="8 9">DSM 46701</strain>
    </source>
</reference>
<dbReference type="GO" id="GO:0030313">
    <property type="term" value="C:cell envelope"/>
    <property type="evidence" value="ECO:0007669"/>
    <property type="project" value="UniProtKB-SubCell"/>
</dbReference>
<dbReference type="GO" id="GO:0022857">
    <property type="term" value="F:transmembrane transporter activity"/>
    <property type="evidence" value="ECO:0007669"/>
    <property type="project" value="InterPro"/>
</dbReference>
<accession>A0A1H8HSR7</accession>
<evidence type="ECO:0000256" key="3">
    <source>
        <dbReference type="ARBA" id="ARBA00023054"/>
    </source>
</evidence>
<feature type="domain" description="YknX-like barrel-sandwich hybrid" evidence="5">
    <location>
        <begin position="59"/>
        <end position="214"/>
    </location>
</feature>
<comment type="subcellular location">
    <subcellularLocation>
        <location evidence="1">Cell envelope</location>
    </subcellularLocation>
</comment>
<sequence length="378" mass="40627">MNKKIWIGAGIAAAVAAMVTIAVVQKSRAEGPVKVTRLEQKMFVETLTTSGTLTAGKQQAVYLEPDRGDLKKILVKQGQKVKAGDRLIEYENPTLDAERDQAELQIKTAKVKLDGLYKQKKQLKQTPPPSSVSGQILAANQGGSPGSGKDEIEQQIRLARLELDQAEKQLDMVKAKESRLFVTSEQNGTVVQVNENAGAGTGGAATAAEPLVVVADLSQLKVTANVSEYDAIKVKAGQSVTIKTDAILDKEWTAKVEQVGFLPKTNQVAASADQDAQVTYPVDIKLEEAVPMKIGSRLIIEITTSKERVKGLPQSAVKENGEQNFVFVVEKGKAVQKPVKIGRSNGDIVEILSGISADQPVIVNPPADLRTGMEVEIR</sequence>
<keyword evidence="9" id="KW-1185">Reference proteome</keyword>
<evidence type="ECO:0000256" key="2">
    <source>
        <dbReference type="ARBA" id="ARBA00009477"/>
    </source>
</evidence>
<name>A0A1H8HSR7_9BACL</name>
<dbReference type="GO" id="GO:0016020">
    <property type="term" value="C:membrane"/>
    <property type="evidence" value="ECO:0007669"/>
    <property type="project" value="InterPro"/>
</dbReference>
<dbReference type="PRINTS" id="PR01490">
    <property type="entry name" value="RTXTOXIND"/>
</dbReference>
<dbReference type="RefSeq" id="WP_089971328.1">
    <property type="nucleotide sequence ID" value="NZ_FOCQ01000015.1"/>
</dbReference>
<dbReference type="InterPro" id="IPR006143">
    <property type="entry name" value="RND_pump_MFP"/>
</dbReference>
<evidence type="ECO:0000313" key="9">
    <source>
        <dbReference type="Proteomes" id="UP000199695"/>
    </source>
</evidence>
<dbReference type="OrthoDB" id="85226at2"/>
<protein>
    <submittedName>
        <fullName evidence="8">HlyD family secretion protein</fullName>
    </submittedName>
</protein>
<dbReference type="Gene3D" id="2.40.50.100">
    <property type="match status" value="1"/>
</dbReference>
<dbReference type="Pfam" id="PF25990">
    <property type="entry name" value="Beta-barrel_YknX"/>
    <property type="match status" value="1"/>
</dbReference>
<dbReference type="PANTHER" id="PTHR32347">
    <property type="entry name" value="EFFLUX SYSTEM COMPONENT YKNX-RELATED"/>
    <property type="match status" value="1"/>
</dbReference>
<dbReference type="EMBL" id="FOCQ01000015">
    <property type="protein sequence ID" value="SEN59154.1"/>
    <property type="molecule type" value="Genomic_DNA"/>
</dbReference>
<dbReference type="PANTHER" id="PTHR32347:SF14">
    <property type="entry name" value="EFFLUX SYSTEM COMPONENT YKNX-RELATED"/>
    <property type="match status" value="1"/>
</dbReference>
<dbReference type="InterPro" id="IPR058636">
    <property type="entry name" value="Beta-barrel_YknX"/>
</dbReference>
<evidence type="ECO:0000256" key="1">
    <source>
        <dbReference type="ARBA" id="ARBA00004196"/>
    </source>
</evidence>
<feature type="region of interest" description="Disordered" evidence="4">
    <location>
        <begin position="120"/>
        <end position="150"/>
    </location>
</feature>
<evidence type="ECO:0000259" key="6">
    <source>
        <dbReference type="Pfam" id="PF25989"/>
    </source>
</evidence>
<evidence type="ECO:0000259" key="5">
    <source>
        <dbReference type="Pfam" id="PF25984"/>
    </source>
</evidence>
<dbReference type="SUPFAM" id="SSF111369">
    <property type="entry name" value="HlyD-like secretion proteins"/>
    <property type="match status" value="1"/>
</dbReference>